<comment type="caution">
    <text evidence="2">The sequence shown here is derived from an EMBL/GenBank/DDBJ whole genome shotgun (WGS) entry which is preliminary data.</text>
</comment>
<dbReference type="EMBL" id="JAFBCG010000001">
    <property type="protein sequence ID" value="MBM7802706.1"/>
    <property type="molecule type" value="Genomic_DNA"/>
</dbReference>
<reference evidence="3 6" key="3">
    <citation type="submission" date="2021-01" db="EMBL/GenBank/DDBJ databases">
        <title>Sequencing the genomes of 1000 actinobacteria strains.</title>
        <authorList>
            <person name="Klenk H.-P."/>
        </authorList>
    </citation>
    <scope>NUCLEOTIDE SEQUENCE [LARGE SCALE GENOMIC DNA]</scope>
    <source>
        <strain evidence="3 6">DSM 20542</strain>
    </source>
</reference>
<dbReference type="EMBL" id="BMOI01000028">
    <property type="protein sequence ID" value="GGL13203.1"/>
    <property type="molecule type" value="Genomic_DNA"/>
</dbReference>
<dbReference type="Proteomes" id="UP000648535">
    <property type="component" value="Unassembled WGS sequence"/>
</dbReference>
<evidence type="ECO:0000256" key="1">
    <source>
        <dbReference type="SAM" id="Phobius"/>
    </source>
</evidence>
<evidence type="ECO:0008006" key="7">
    <source>
        <dbReference type="Google" id="ProtNLM"/>
    </source>
</evidence>
<reference evidence="2" key="2">
    <citation type="submission" date="2020-09" db="EMBL/GenBank/DDBJ databases">
        <authorList>
            <person name="Sun Q."/>
            <person name="Ohkuma M."/>
        </authorList>
    </citation>
    <scope>NUCLEOTIDE SEQUENCE</scope>
    <source>
        <strain evidence="2">JCM 1480</strain>
    </source>
</reference>
<dbReference type="Proteomes" id="UP000746584">
    <property type="component" value="Unassembled WGS sequence"/>
</dbReference>
<evidence type="ECO:0000313" key="4">
    <source>
        <dbReference type="EMBL" id="MBM7802706.1"/>
    </source>
</evidence>
<evidence type="ECO:0000313" key="3">
    <source>
        <dbReference type="EMBL" id="MBM7802620.1"/>
    </source>
</evidence>
<evidence type="ECO:0000313" key="2">
    <source>
        <dbReference type="EMBL" id="GGL13203.1"/>
    </source>
</evidence>
<keyword evidence="1" id="KW-1133">Transmembrane helix</keyword>
<name>A0A8H9L2W5_9MICO</name>
<dbReference type="EMBL" id="JAFBCG010000001">
    <property type="protein sequence ID" value="MBM7802620.1"/>
    <property type="molecule type" value="Genomic_DNA"/>
</dbReference>
<sequence length="187" mass="19849">MTKSNRTLNRIILLVLGLVAVIAGLTIGAGVLPAVRDALKPYVTLPSNVSVPAASLWIVAGVCVVVIVLALAWVFTRGRGGTSVAVRERTGEDQVTINVALVRDVIDHELHGVRDVVGAKVDTYLVKRQRAARIRVNVRRGGDAVTVLDAVDHAIGVLDRTLGRQVPVLVHLTGGTRAALAKPTRVQ</sequence>
<keyword evidence="1" id="KW-0812">Transmembrane</keyword>
<keyword evidence="1" id="KW-0472">Membrane</keyword>
<gene>
    <name evidence="2" type="ORF">GCM10009769_33950</name>
    <name evidence="3" type="ORF">JOE58_001871</name>
    <name evidence="4" type="ORF">JOE58_001957</name>
</gene>
<accession>A0A8H9L2W5</accession>
<feature type="transmembrane region" description="Helical" evidence="1">
    <location>
        <begin position="55"/>
        <end position="75"/>
    </location>
</feature>
<evidence type="ECO:0000313" key="6">
    <source>
        <dbReference type="Proteomes" id="UP000746584"/>
    </source>
</evidence>
<evidence type="ECO:0000313" key="5">
    <source>
        <dbReference type="Proteomes" id="UP000648535"/>
    </source>
</evidence>
<feature type="transmembrane region" description="Helical" evidence="1">
    <location>
        <begin position="12"/>
        <end position="35"/>
    </location>
</feature>
<proteinExistence type="predicted"/>
<protein>
    <recommendedName>
        <fullName evidence="7">Alkaline shock response membrane anchor protein AmaP</fullName>
    </recommendedName>
</protein>
<keyword evidence="6" id="KW-1185">Reference proteome</keyword>
<dbReference type="AlphaFoldDB" id="A0A8H9L2W5"/>
<reference evidence="2" key="1">
    <citation type="journal article" date="2014" name="Int. J. Syst. Evol. Microbiol.">
        <title>Complete genome sequence of Corynebacterium casei LMG S-19264T (=DSM 44701T), isolated from a smear-ripened cheese.</title>
        <authorList>
            <consortium name="US DOE Joint Genome Institute (JGI-PGF)"/>
            <person name="Walter F."/>
            <person name="Albersmeier A."/>
            <person name="Kalinowski J."/>
            <person name="Ruckert C."/>
        </authorList>
    </citation>
    <scope>NUCLEOTIDE SEQUENCE</scope>
    <source>
        <strain evidence="2">JCM 1480</strain>
    </source>
</reference>
<dbReference type="RefSeq" id="WP_175327238.1">
    <property type="nucleotide sequence ID" value="NZ_BMOI01000028.1"/>
</dbReference>
<organism evidence="2 5">
    <name type="scientific">Curtobacterium luteum</name>
    <dbReference type="NCBI Taxonomy" id="33881"/>
    <lineage>
        <taxon>Bacteria</taxon>
        <taxon>Bacillati</taxon>
        <taxon>Actinomycetota</taxon>
        <taxon>Actinomycetes</taxon>
        <taxon>Micrococcales</taxon>
        <taxon>Microbacteriaceae</taxon>
        <taxon>Curtobacterium</taxon>
    </lineage>
</organism>